<comment type="similarity">
    <text evidence="1 11">Belongs to the FliM family.</text>
</comment>
<dbReference type="PIRSF" id="PIRSF002888">
    <property type="entry name" value="FliM"/>
    <property type="match status" value="1"/>
</dbReference>
<dbReference type="GO" id="GO:0050918">
    <property type="term" value="P:positive chemotaxis"/>
    <property type="evidence" value="ECO:0007669"/>
    <property type="project" value="TreeGrafter"/>
</dbReference>
<dbReference type="GO" id="GO:0005886">
    <property type="term" value="C:plasma membrane"/>
    <property type="evidence" value="ECO:0007669"/>
    <property type="project" value="UniProtKB-SubCell"/>
</dbReference>
<dbReference type="InterPro" id="IPR001689">
    <property type="entry name" value="Flag_FliM"/>
</dbReference>
<dbReference type="Gene3D" id="2.30.330.10">
    <property type="entry name" value="SpoA-like"/>
    <property type="match status" value="1"/>
</dbReference>
<dbReference type="CDD" id="cd17908">
    <property type="entry name" value="FliM"/>
    <property type="match status" value="1"/>
</dbReference>
<reference evidence="13 14" key="1">
    <citation type="journal article" date="2017" name="Int. J. Syst. Evol. Microbiol.">
        <title>Marinicauda algicola sp. nov., isolated from a marine red alga Rhodosorus marinus.</title>
        <authorList>
            <person name="Jeong S.E."/>
            <person name="Jeon S.H."/>
            <person name="Chun B.H."/>
            <person name="Kim D.W."/>
            <person name="Jeon C.O."/>
        </authorList>
    </citation>
    <scope>NUCLEOTIDE SEQUENCE [LARGE SCALE GENOMIC DNA]</scope>
    <source>
        <strain evidence="13 14">JCM 31718</strain>
    </source>
</reference>
<keyword evidence="14" id="KW-1185">Reference proteome</keyword>
<dbReference type="GO" id="GO:0071978">
    <property type="term" value="P:bacterial-type flagellum-dependent swarming motility"/>
    <property type="evidence" value="ECO:0007669"/>
    <property type="project" value="TreeGrafter"/>
</dbReference>
<dbReference type="Pfam" id="PF02154">
    <property type="entry name" value="FliM"/>
    <property type="match status" value="1"/>
</dbReference>
<protein>
    <recommendedName>
        <fullName evidence="2 10">Flagellar motor switch protein FliM</fullName>
    </recommendedName>
</protein>
<dbReference type="GO" id="GO:0009425">
    <property type="term" value="C:bacterial-type flagellum basal body"/>
    <property type="evidence" value="ECO:0007669"/>
    <property type="project" value="UniProtKB-SubCell"/>
</dbReference>
<dbReference type="InterPro" id="IPR001543">
    <property type="entry name" value="FliN-like_C"/>
</dbReference>
<evidence type="ECO:0000256" key="9">
    <source>
        <dbReference type="ARBA" id="ARBA00025044"/>
    </source>
</evidence>
<evidence type="ECO:0000256" key="10">
    <source>
        <dbReference type="NCBIfam" id="TIGR01397"/>
    </source>
</evidence>
<keyword evidence="7 11" id="KW-0472">Membrane</keyword>
<name>A0A4S2H341_9PROT</name>
<dbReference type="PRINTS" id="PR00955">
    <property type="entry name" value="FLGMOTORFLIM"/>
</dbReference>
<evidence type="ECO:0000256" key="2">
    <source>
        <dbReference type="ARBA" id="ARBA00021898"/>
    </source>
</evidence>
<evidence type="ECO:0000313" key="14">
    <source>
        <dbReference type="Proteomes" id="UP000308054"/>
    </source>
</evidence>
<keyword evidence="6 11" id="KW-0283">Flagellar rotation</keyword>
<dbReference type="OrthoDB" id="9806941at2"/>
<organism evidence="13 14">
    <name type="scientific">Marinicauda algicola</name>
    <dbReference type="NCBI Taxonomy" id="2029849"/>
    <lineage>
        <taxon>Bacteria</taxon>
        <taxon>Pseudomonadati</taxon>
        <taxon>Pseudomonadota</taxon>
        <taxon>Alphaproteobacteria</taxon>
        <taxon>Maricaulales</taxon>
        <taxon>Maricaulaceae</taxon>
        <taxon>Marinicauda</taxon>
    </lineage>
</organism>
<dbReference type="InterPro" id="IPR028976">
    <property type="entry name" value="CheC-like_sf"/>
</dbReference>
<keyword evidence="8 11" id="KW-0975">Bacterial flagellum</keyword>
<keyword evidence="5 11" id="KW-0997">Cell inner membrane</keyword>
<dbReference type="Pfam" id="PF01052">
    <property type="entry name" value="FliMN_C"/>
    <property type="match status" value="1"/>
</dbReference>
<keyword evidence="4 11" id="KW-0145">Chemotaxis</keyword>
<accession>A0A4S2H341</accession>
<dbReference type="EMBL" id="SRXW01000001">
    <property type="protein sequence ID" value="TGY90017.1"/>
    <property type="molecule type" value="Genomic_DNA"/>
</dbReference>
<evidence type="ECO:0000256" key="6">
    <source>
        <dbReference type="ARBA" id="ARBA00022779"/>
    </source>
</evidence>
<evidence type="ECO:0000256" key="8">
    <source>
        <dbReference type="ARBA" id="ARBA00023143"/>
    </source>
</evidence>
<comment type="caution">
    <text evidence="13">The sequence shown here is derived from an EMBL/GenBank/DDBJ whole genome shotgun (WGS) entry which is preliminary data.</text>
</comment>
<evidence type="ECO:0000259" key="12">
    <source>
        <dbReference type="Pfam" id="PF01052"/>
    </source>
</evidence>
<evidence type="ECO:0000313" key="13">
    <source>
        <dbReference type="EMBL" id="TGY90017.1"/>
    </source>
</evidence>
<dbReference type="Gene3D" id="3.40.1550.10">
    <property type="entry name" value="CheC-like"/>
    <property type="match status" value="1"/>
</dbReference>
<comment type="function">
    <text evidence="9 11">FliM is one of three proteins (FliG, FliN, FliM) that forms the rotor-mounted switch complex (C ring), located at the base of the basal body. This complex interacts with the CheY and CheZ chemotaxis proteins, in addition to contacting components of the motor that determine the direction of flagellar rotation.</text>
</comment>
<gene>
    <name evidence="13" type="primary">fliM</name>
    <name evidence="13" type="ORF">E5163_02480</name>
</gene>
<keyword evidence="3 11" id="KW-1003">Cell membrane</keyword>
<dbReference type="SUPFAM" id="SSF101801">
    <property type="entry name" value="Surface presentation of antigens (SPOA)"/>
    <property type="match status" value="1"/>
</dbReference>
<evidence type="ECO:0000256" key="4">
    <source>
        <dbReference type="ARBA" id="ARBA00022500"/>
    </source>
</evidence>
<dbReference type="InterPro" id="IPR036429">
    <property type="entry name" value="SpoA-like_sf"/>
</dbReference>
<dbReference type="PANTHER" id="PTHR30034">
    <property type="entry name" value="FLAGELLAR MOTOR SWITCH PROTEIN FLIM"/>
    <property type="match status" value="1"/>
</dbReference>
<keyword evidence="13" id="KW-0969">Cilium</keyword>
<keyword evidence="13" id="KW-0966">Cell projection</keyword>
<comment type="subcellular location">
    <subcellularLocation>
        <location evidence="11">Cell inner membrane</location>
        <topology evidence="11">Peripheral membrane protein</topology>
    </subcellularLocation>
    <subcellularLocation>
        <location evidence="11">Bacterial flagellum basal body</location>
    </subcellularLocation>
</comment>
<dbReference type="AlphaFoldDB" id="A0A4S2H341"/>
<sequence length="384" mass="42426">MSDEIDQDALAAEWEAAAAAEQPDFDAAGGSDDELASEWEAMVGGGEEVLAPQGGGGAERILNQEEIDSLLGFSVSDDDDESRSGIRAIINSALVSYERLPMLEIVFDRLVRLMTTSLRNFTSDNVEVSLDNISSIRFGDYLNSIPLPAILAVFRAQQLDNYGLLTVDSNLIYSIVDVLLGGRRGTSAMRIEGRPYTTIERTLVQRMIEVILADAKQAFAPLTEVDFSLDRIETNPRFAAIARPANAAILVKLRIDMEDRGGRIELLLPYATLEPIRKMLLQQFMGEKFGRDNIWESHLATELWSTKMEVSAVLDELQKPLGEVMKLKVGDTLLLDTPPDGSVELRCGAIPLTHGRMGRINHNVGIRLDAPLTPRARRQLMRFA</sequence>
<dbReference type="RefSeq" id="WP_135994514.1">
    <property type="nucleotide sequence ID" value="NZ_CP071057.1"/>
</dbReference>
<dbReference type="SUPFAM" id="SSF103039">
    <property type="entry name" value="CheC-like"/>
    <property type="match status" value="1"/>
</dbReference>
<dbReference type="NCBIfam" id="TIGR01397">
    <property type="entry name" value="fliM_switch"/>
    <property type="match status" value="1"/>
</dbReference>
<evidence type="ECO:0000256" key="7">
    <source>
        <dbReference type="ARBA" id="ARBA00023136"/>
    </source>
</evidence>
<dbReference type="PANTHER" id="PTHR30034:SF3">
    <property type="entry name" value="FLAGELLAR MOTOR SWITCH PROTEIN FLIM"/>
    <property type="match status" value="1"/>
</dbReference>
<feature type="domain" description="Flagellar motor switch protein FliN-like C-terminal" evidence="12">
    <location>
        <begin position="302"/>
        <end position="370"/>
    </location>
</feature>
<evidence type="ECO:0000256" key="5">
    <source>
        <dbReference type="ARBA" id="ARBA00022519"/>
    </source>
</evidence>
<evidence type="ECO:0000256" key="1">
    <source>
        <dbReference type="ARBA" id="ARBA00011049"/>
    </source>
</evidence>
<keyword evidence="13" id="KW-0282">Flagellum</keyword>
<dbReference type="GO" id="GO:0003774">
    <property type="term" value="F:cytoskeletal motor activity"/>
    <property type="evidence" value="ECO:0007669"/>
    <property type="project" value="InterPro"/>
</dbReference>
<evidence type="ECO:0000256" key="3">
    <source>
        <dbReference type="ARBA" id="ARBA00022475"/>
    </source>
</evidence>
<proteinExistence type="inferred from homology"/>
<evidence type="ECO:0000256" key="11">
    <source>
        <dbReference type="PIRNR" id="PIRNR002888"/>
    </source>
</evidence>
<dbReference type="Proteomes" id="UP000308054">
    <property type="component" value="Unassembled WGS sequence"/>
</dbReference>